<evidence type="ECO:0000256" key="1">
    <source>
        <dbReference type="ARBA" id="ARBA00022605"/>
    </source>
</evidence>
<dbReference type="InterPro" id="IPR000073">
    <property type="entry name" value="AB_hydrolase_1"/>
</dbReference>
<keyword evidence="7" id="KW-0378">Hydrolase</keyword>
<reference evidence="7" key="1">
    <citation type="submission" date="2022-11" db="EMBL/GenBank/DDBJ databases">
        <title>Robbsia betulipollinis sp. nov., isolated from pollen of birch (Betula pendula).</title>
        <authorList>
            <person name="Shi H."/>
            <person name="Ambika Manirajan B."/>
            <person name="Ratering S."/>
            <person name="Geissler-Plaum R."/>
            <person name="Schnell S."/>
        </authorList>
    </citation>
    <scope>NUCLEOTIDE SEQUENCE</scope>
    <source>
        <strain evidence="7">Bb-Pol-6</strain>
    </source>
</reference>
<comment type="caution">
    <text evidence="7">The sequence shown here is derived from an EMBL/GenBank/DDBJ whole genome shotgun (WGS) entry which is preliminary data.</text>
</comment>
<gene>
    <name evidence="7" type="ORF">OVY01_09220</name>
</gene>
<dbReference type="PANTHER" id="PTHR32268:SF11">
    <property type="entry name" value="HOMOSERINE O-ACETYLTRANSFERASE"/>
    <property type="match status" value="1"/>
</dbReference>
<dbReference type="InterPro" id="IPR029058">
    <property type="entry name" value="AB_hydrolase_fold"/>
</dbReference>
<accession>A0ABT3ZLJ3</accession>
<dbReference type="NCBIfam" id="NF005071">
    <property type="entry name" value="PRK06489.1"/>
    <property type="match status" value="1"/>
</dbReference>
<dbReference type="Gene3D" id="3.40.50.1820">
    <property type="entry name" value="alpha/beta hydrolase"/>
    <property type="match status" value="1"/>
</dbReference>
<dbReference type="EMBL" id="JAPMXC010000001">
    <property type="protein sequence ID" value="MCY0387413.1"/>
    <property type="molecule type" value="Genomic_DNA"/>
</dbReference>
<dbReference type="InterPro" id="IPR008220">
    <property type="entry name" value="HAT_MetX-like"/>
</dbReference>
<keyword evidence="1" id="KW-0028">Amino-acid biosynthesis</keyword>
<evidence type="ECO:0000256" key="5">
    <source>
        <dbReference type="SAM" id="SignalP"/>
    </source>
</evidence>
<keyword evidence="4" id="KW-0012">Acyltransferase</keyword>
<keyword evidence="8" id="KW-1185">Reference proteome</keyword>
<dbReference type="RefSeq" id="WP_267847156.1">
    <property type="nucleotide sequence ID" value="NZ_JAPMXC010000001.1"/>
</dbReference>
<proteinExistence type="predicted"/>
<keyword evidence="2" id="KW-0808">Transferase</keyword>
<feature type="signal peptide" evidence="5">
    <location>
        <begin position="1"/>
        <end position="29"/>
    </location>
</feature>
<keyword evidence="3" id="KW-0486">Methionine biosynthesis</keyword>
<sequence length="357" mass="38882">MNLRFSLRRLAGLFVTSAAMICAASSAAAAPTPVQGDWVAPSFAFHDGETLKAMRLHYITLGDPGKPAILVLHGTNQTAQSMLAGNFAGELFGPGQPLDANKYFIVIPDGIGAGKSAKPSDGLRASFPKYDYNDMVLAEYRLLTEGLGIEHLRLVIGHSMGGMQTWLFAGRYPDFTDGFVPMAAQPTQMAARNWALRAMLIESIKRDPAWDHGNYTTQPPSLQLAGLMFNFATNGGTLAYEKNAGTHAQTDKMVEERLAVPVAADANDYLYQFAASADYDAMPNLQKIRAPVLAIFSRDDERNPLITGTVQATVRRLPHGQLLVIPASTETYGHNTTFYAKFYASRLARFVATLSDR</sequence>
<feature type="domain" description="AB hydrolase-1" evidence="6">
    <location>
        <begin position="67"/>
        <end position="193"/>
    </location>
</feature>
<name>A0ABT3ZLJ3_9BURK</name>
<feature type="chain" id="PRO_5046821873" evidence="5">
    <location>
        <begin position="30"/>
        <end position="357"/>
    </location>
</feature>
<protein>
    <submittedName>
        <fullName evidence="7">Alpha/beta fold hydrolase</fullName>
    </submittedName>
</protein>
<evidence type="ECO:0000256" key="3">
    <source>
        <dbReference type="ARBA" id="ARBA00023167"/>
    </source>
</evidence>
<keyword evidence="5" id="KW-0732">Signal</keyword>
<dbReference type="SUPFAM" id="SSF53474">
    <property type="entry name" value="alpha/beta-Hydrolases"/>
    <property type="match status" value="1"/>
</dbReference>
<dbReference type="Proteomes" id="UP001082899">
    <property type="component" value="Unassembled WGS sequence"/>
</dbReference>
<evidence type="ECO:0000256" key="2">
    <source>
        <dbReference type="ARBA" id="ARBA00022679"/>
    </source>
</evidence>
<evidence type="ECO:0000313" key="8">
    <source>
        <dbReference type="Proteomes" id="UP001082899"/>
    </source>
</evidence>
<dbReference type="Pfam" id="PF00561">
    <property type="entry name" value="Abhydrolase_1"/>
    <property type="match status" value="1"/>
</dbReference>
<dbReference type="PIRSF" id="PIRSF000443">
    <property type="entry name" value="Homoser_Ac_trans"/>
    <property type="match status" value="1"/>
</dbReference>
<evidence type="ECO:0000256" key="4">
    <source>
        <dbReference type="ARBA" id="ARBA00023315"/>
    </source>
</evidence>
<dbReference type="PANTHER" id="PTHR32268">
    <property type="entry name" value="HOMOSERINE O-ACETYLTRANSFERASE"/>
    <property type="match status" value="1"/>
</dbReference>
<organism evidence="7 8">
    <name type="scientific">Robbsia betulipollinis</name>
    <dbReference type="NCBI Taxonomy" id="2981849"/>
    <lineage>
        <taxon>Bacteria</taxon>
        <taxon>Pseudomonadati</taxon>
        <taxon>Pseudomonadota</taxon>
        <taxon>Betaproteobacteria</taxon>
        <taxon>Burkholderiales</taxon>
        <taxon>Burkholderiaceae</taxon>
        <taxon>Robbsia</taxon>
    </lineage>
</organism>
<evidence type="ECO:0000259" key="6">
    <source>
        <dbReference type="Pfam" id="PF00561"/>
    </source>
</evidence>
<dbReference type="GO" id="GO:0016787">
    <property type="term" value="F:hydrolase activity"/>
    <property type="evidence" value="ECO:0007669"/>
    <property type="project" value="UniProtKB-KW"/>
</dbReference>
<evidence type="ECO:0000313" key="7">
    <source>
        <dbReference type="EMBL" id="MCY0387413.1"/>
    </source>
</evidence>